<keyword evidence="1" id="KW-0812">Transmembrane</keyword>
<feature type="signal peptide" evidence="2">
    <location>
        <begin position="1"/>
        <end position="27"/>
    </location>
</feature>
<reference evidence="3 4" key="1">
    <citation type="submission" date="2024-08" db="EMBL/GenBank/DDBJ databases">
        <authorList>
            <person name="Cucini C."/>
            <person name="Frati F."/>
        </authorList>
    </citation>
    <scope>NUCLEOTIDE SEQUENCE [LARGE SCALE GENOMIC DNA]</scope>
</reference>
<keyword evidence="4" id="KW-1185">Reference proteome</keyword>
<dbReference type="Proteomes" id="UP001642540">
    <property type="component" value="Unassembled WGS sequence"/>
</dbReference>
<feature type="transmembrane region" description="Helical" evidence="1">
    <location>
        <begin position="150"/>
        <end position="171"/>
    </location>
</feature>
<keyword evidence="2" id="KW-0732">Signal</keyword>
<gene>
    <name evidence="3" type="ORF">ODALV1_LOCUS28573</name>
</gene>
<proteinExistence type="predicted"/>
<evidence type="ECO:0000313" key="3">
    <source>
        <dbReference type="EMBL" id="CAL8141101.1"/>
    </source>
</evidence>
<feature type="chain" id="PRO_5047283871" evidence="2">
    <location>
        <begin position="28"/>
        <end position="172"/>
    </location>
</feature>
<keyword evidence="1" id="KW-1133">Transmembrane helix</keyword>
<comment type="caution">
    <text evidence="3">The sequence shown here is derived from an EMBL/GenBank/DDBJ whole genome shotgun (WGS) entry which is preliminary data.</text>
</comment>
<sequence length="172" mass="18059">MFLFSKKFLLLVAVPLLFGGERQLANALKCHVCLGPGPDAICDYSHFGESKDCSDHGACGMYNHGNNIISKYCEPDKLVWEDDEANDYKPRCSMTACYCITDNCNKPRNFGMPPGAPGGTGGDGAGGGGTGVGDCPTTNGAIGTRSITPVWMITVTVTVAMMAVGPLVVIVC</sequence>
<protein>
    <submittedName>
        <fullName evidence="3">Uncharacterized protein</fullName>
    </submittedName>
</protein>
<organism evidence="3 4">
    <name type="scientific">Orchesella dallaii</name>
    <dbReference type="NCBI Taxonomy" id="48710"/>
    <lineage>
        <taxon>Eukaryota</taxon>
        <taxon>Metazoa</taxon>
        <taxon>Ecdysozoa</taxon>
        <taxon>Arthropoda</taxon>
        <taxon>Hexapoda</taxon>
        <taxon>Collembola</taxon>
        <taxon>Entomobryomorpha</taxon>
        <taxon>Entomobryoidea</taxon>
        <taxon>Orchesellidae</taxon>
        <taxon>Orchesellinae</taxon>
        <taxon>Orchesella</taxon>
    </lineage>
</organism>
<name>A0ABP1S158_9HEXA</name>
<evidence type="ECO:0000256" key="2">
    <source>
        <dbReference type="SAM" id="SignalP"/>
    </source>
</evidence>
<dbReference type="EMBL" id="CAXLJM020000145">
    <property type="protein sequence ID" value="CAL8141101.1"/>
    <property type="molecule type" value="Genomic_DNA"/>
</dbReference>
<accession>A0ABP1S158</accession>
<evidence type="ECO:0000313" key="4">
    <source>
        <dbReference type="Proteomes" id="UP001642540"/>
    </source>
</evidence>
<keyword evidence="1" id="KW-0472">Membrane</keyword>
<evidence type="ECO:0000256" key="1">
    <source>
        <dbReference type="SAM" id="Phobius"/>
    </source>
</evidence>